<feature type="active site" description="Charge relay system" evidence="4">
    <location>
        <position position="417"/>
    </location>
</feature>
<feature type="domain" description="AB hydrolase-1" evidence="7">
    <location>
        <begin position="177"/>
        <end position="423"/>
    </location>
</feature>
<feature type="active site" description="Charge relay system" evidence="4">
    <location>
        <position position="257"/>
    </location>
</feature>
<dbReference type="SUPFAM" id="SSF53474">
    <property type="entry name" value="alpha/beta-Hydrolases"/>
    <property type="match status" value="1"/>
</dbReference>
<evidence type="ECO:0000256" key="4">
    <source>
        <dbReference type="PIRSR" id="PIRSR005211-1"/>
    </source>
</evidence>
<evidence type="ECO:0000256" key="5">
    <source>
        <dbReference type="SAM" id="MobiDB-lite"/>
    </source>
</evidence>
<sequence length="454" mass="51238">MHRKRLFATRTRRGRTITSTVEPSRPDPNTPDDDDDDDDDHRHSRCAKCRHPVQLHRHSAAMLNLFVPLLGIPTAYYGTLLGVGFCFYYLFEVVKRPMLVCANGPFRSFLTERVPLVRNKFWPTLWCFESRAQTIIASLLRSKMMPRIHYRREILALSDGGEVALDWAEEGCSATSPIVIILPGLTGASQAEYIKCLVSSAKKAGIRCVIFNNRGLGGIGLKTPRTYNAANSDDLSEVIDHVRKLHHNIHLGATGISMGGLILGNYLAQQGMKAKEKLKGCFLISVPWNVFAATKNTEENYFNLMINKYLAFTLRKNVQRMHNSAEFGMFDVDIEPILKSRTVREFDSHFTVKQFGYKDVEEYYSNATIHDKLHLIDVPLLCLSAADDPFQPVQAIPLKEIAETKNVAVVVTSRGGHIGFLEGVWPVKKEQYMGKLFSQFFTALFTNDANYQSL</sequence>
<gene>
    <name evidence="9" type="primary">LOC108625388</name>
</gene>
<evidence type="ECO:0000256" key="6">
    <source>
        <dbReference type="SAM" id="Phobius"/>
    </source>
</evidence>
<dbReference type="InterPro" id="IPR000952">
    <property type="entry name" value="AB_hydrolase_4_CS"/>
</dbReference>
<comment type="similarity">
    <text evidence="1">Belongs to the AB hydrolase superfamily. AB hydrolase 4 family.</text>
</comment>
<dbReference type="PIRSF" id="PIRSF005211">
    <property type="entry name" value="Ab_hydro_YheT"/>
    <property type="match status" value="1"/>
</dbReference>
<evidence type="ECO:0000256" key="2">
    <source>
        <dbReference type="ARBA" id="ARBA00022487"/>
    </source>
</evidence>
<accession>A0AAJ7IZN7</accession>
<dbReference type="Gene3D" id="3.40.50.1820">
    <property type="entry name" value="alpha/beta hydrolase"/>
    <property type="match status" value="1"/>
</dbReference>
<dbReference type="InterPro" id="IPR050960">
    <property type="entry name" value="AB_hydrolase_4_sf"/>
</dbReference>
<name>A0AAJ7IZN7_9HYME</name>
<dbReference type="GO" id="GO:0008126">
    <property type="term" value="F:acetylesterase activity"/>
    <property type="evidence" value="ECO:0007669"/>
    <property type="project" value="TreeGrafter"/>
</dbReference>
<proteinExistence type="inferred from homology"/>
<dbReference type="InterPro" id="IPR012020">
    <property type="entry name" value="ABHD4"/>
</dbReference>
<dbReference type="CTD" id="35930"/>
<keyword evidence="6" id="KW-1133">Transmembrane helix</keyword>
<feature type="compositionally biased region" description="Acidic residues" evidence="5">
    <location>
        <begin position="30"/>
        <end position="39"/>
    </location>
</feature>
<dbReference type="Proteomes" id="UP000694925">
    <property type="component" value="Unplaced"/>
</dbReference>
<dbReference type="PROSITE" id="PS01133">
    <property type="entry name" value="UPF0017"/>
    <property type="match status" value="1"/>
</dbReference>
<dbReference type="KEGG" id="ccal:108625388"/>
<dbReference type="Pfam" id="PF00561">
    <property type="entry name" value="Abhydrolase_1"/>
    <property type="match status" value="1"/>
</dbReference>
<dbReference type="GO" id="GO:0051793">
    <property type="term" value="P:medium-chain fatty acid catabolic process"/>
    <property type="evidence" value="ECO:0007669"/>
    <property type="project" value="TreeGrafter"/>
</dbReference>
<keyword evidence="2" id="KW-0719">Serine esterase</keyword>
<feature type="transmembrane region" description="Helical" evidence="6">
    <location>
        <begin position="65"/>
        <end position="91"/>
    </location>
</feature>
<dbReference type="GeneID" id="108625388"/>
<keyword evidence="6" id="KW-0472">Membrane</keyword>
<keyword evidence="8" id="KW-1185">Reference proteome</keyword>
<dbReference type="PANTHER" id="PTHR10794">
    <property type="entry name" value="ABHYDROLASE DOMAIN-CONTAINING PROTEIN"/>
    <property type="match status" value="1"/>
</dbReference>
<dbReference type="GO" id="GO:0047372">
    <property type="term" value="F:monoacylglycerol lipase activity"/>
    <property type="evidence" value="ECO:0007669"/>
    <property type="project" value="TreeGrafter"/>
</dbReference>
<dbReference type="AlphaFoldDB" id="A0AAJ7IZN7"/>
<dbReference type="PANTHER" id="PTHR10794:SF63">
    <property type="entry name" value="ALPHA_BETA HYDROLASE 1, ISOFORM A"/>
    <property type="match status" value="1"/>
</dbReference>
<protein>
    <submittedName>
        <fullName evidence="9">Phospholipase ABHD3 isoform X1</fullName>
    </submittedName>
</protein>
<evidence type="ECO:0000259" key="7">
    <source>
        <dbReference type="Pfam" id="PF00561"/>
    </source>
</evidence>
<dbReference type="RefSeq" id="XP_017880862.1">
    <property type="nucleotide sequence ID" value="XM_018025373.2"/>
</dbReference>
<evidence type="ECO:0000313" key="9">
    <source>
        <dbReference type="RefSeq" id="XP_017880862.1"/>
    </source>
</evidence>
<evidence type="ECO:0000256" key="3">
    <source>
        <dbReference type="ARBA" id="ARBA00022801"/>
    </source>
</evidence>
<keyword evidence="3" id="KW-0378">Hydrolase</keyword>
<dbReference type="InterPro" id="IPR000073">
    <property type="entry name" value="AB_hydrolase_1"/>
</dbReference>
<organism evidence="8 9">
    <name type="scientific">Ceratina calcarata</name>
    <dbReference type="NCBI Taxonomy" id="156304"/>
    <lineage>
        <taxon>Eukaryota</taxon>
        <taxon>Metazoa</taxon>
        <taxon>Ecdysozoa</taxon>
        <taxon>Arthropoda</taxon>
        <taxon>Hexapoda</taxon>
        <taxon>Insecta</taxon>
        <taxon>Pterygota</taxon>
        <taxon>Neoptera</taxon>
        <taxon>Endopterygota</taxon>
        <taxon>Hymenoptera</taxon>
        <taxon>Apocrita</taxon>
        <taxon>Aculeata</taxon>
        <taxon>Apoidea</taxon>
        <taxon>Anthophila</taxon>
        <taxon>Apidae</taxon>
        <taxon>Ceratina</taxon>
        <taxon>Zadontomerus</taxon>
    </lineage>
</organism>
<evidence type="ECO:0000313" key="8">
    <source>
        <dbReference type="Proteomes" id="UP000694925"/>
    </source>
</evidence>
<dbReference type="GO" id="GO:0051792">
    <property type="term" value="P:medium-chain fatty acid biosynthetic process"/>
    <property type="evidence" value="ECO:0007669"/>
    <property type="project" value="TreeGrafter"/>
</dbReference>
<keyword evidence="6" id="KW-0812">Transmembrane</keyword>
<dbReference type="InterPro" id="IPR029058">
    <property type="entry name" value="AB_hydrolase_fold"/>
</dbReference>
<feature type="active site" description="Charge relay system" evidence="4">
    <location>
        <position position="388"/>
    </location>
</feature>
<feature type="region of interest" description="Disordered" evidence="5">
    <location>
        <begin position="12"/>
        <end position="43"/>
    </location>
</feature>
<reference evidence="9" key="1">
    <citation type="submission" date="2025-08" db="UniProtKB">
        <authorList>
            <consortium name="RefSeq"/>
        </authorList>
    </citation>
    <scope>IDENTIFICATION</scope>
    <source>
        <tissue evidence="9">Whole body</tissue>
    </source>
</reference>
<evidence type="ECO:0000256" key="1">
    <source>
        <dbReference type="ARBA" id="ARBA00010884"/>
    </source>
</evidence>